<sequence length="1129" mass="125968">MEADLTTMMKLIFSLVSGGILAFFAYIYTVFFAKPRRLTSRLQTQGIKGPSPSLLLGNIPEIRRIQLQVQTESSAAKTSQMENPLPIDHNWPSTKLHVYNEKANCTALQGYCPCTNFFDALIMLIGAGPTFVYSTGKIQHLCTVDIDMVKEISLCTSLSLGKPSYLSKDRGPLLGQSIFSTNGLIWSHQRKIIAPEFYMDKVKCMVSLMVDSTTTMVRSWESRIEGDGGMAEINIDLEIRNLSADIISRACFGSNYTKGEEIFLKLRNLQDAMSRGFIGIPGSRYIPNKNNREIWKMEKEINSMILRVVKERAAANYEKDLLQVILEGAKSYGDQESFPSDVSLDRFIVDNCKAIYFAGHETTSITASWCLMLLAANQEWQDRARAEVLEICKGNLPDADMLRNMKTVSVPCNIQRNSSKSQSGISNLDFSTIYAQLTMVIQETMRLYPPVVFVIRTALQDLKFKGITIPKGMNIQIPIPIVQQNPGLWGPDAHQFNPRRFAKGIIGSSTSPQAYMPFGMGARICAGQHFAMAELKVIVSLILSKFSFSLSPAYHHSPRFGLVVQPGNGGILAFFAYIYTVFFAKPRRLTSRLQTQGIKGPSPSLLLGNIPEIRRIQLQVQTESSAAKTSQMENPLPIDHNWPSTKLHVYNEKANCTALQGYCPCTNFFDALIMLIGAGPTFVYSTGKIQHLCTVDIDMVKEISLCTSLSLGKPSYLSKDRGPLLGQSIFSTNGLIWSHQRKIIAPEFYMDKVKCMVSLMVDSTTTMVRSWESRIEGDGGMAEINIDLEIRNLSADIISRACFGSNYTKGEEIFLKLRNLQDAMSRGFIGIPGSRYIPNKNNREIWKMEKEINSMILRVVKERAAANYEKDLLQVILEGAKSYGDQESFPSDVSLDRFIVDNCKAIYFAGHETTAITASWCLMLLAANQEWQDRARAEVLEICKGNLPDADMLRNMKTVSVPCNIQRNSSKSQSGISNLDFSTIYAQLTMVIQETMRLYPPVVFVIRTALQDLKFKGITIPKGMNIQIPIPIVQQNPGLWGPDAHQFNPRRFAKGIIGSSTSPQAYMPFGMGARICAGQHFAMAELKVIVSLILSKFSFSLSPAYHHSPRFGLVVQPGNGVSLHIRRVT</sequence>
<keyword evidence="8" id="KW-0408">Iron</keyword>
<dbReference type="AlphaFoldDB" id="A0A835JG03"/>
<protein>
    <recommendedName>
        <fullName evidence="14">Cytochrome P450</fullName>
    </recommendedName>
</protein>
<dbReference type="InterPro" id="IPR017972">
    <property type="entry name" value="Cyt_P450_CS"/>
</dbReference>
<keyword evidence="10 11" id="KW-0472">Membrane</keyword>
<proteinExistence type="inferred from homology"/>
<dbReference type="PRINTS" id="PR00385">
    <property type="entry name" value="P450"/>
</dbReference>
<dbReference type="Pfam" id="PF00067">
    <property type="entry name" value="p450"/>
    <property type="match status" value="4"/>
</dbReference>
<dbReference type="GO" id="GO:0020037">
    <property type="term" value="F:heme binding"/>
    <property type="evidence" value="ECO:0007669"/>
    <property type="project" value="InterPro"/>
</dbReference>
<evidence type="ECO:0000256" key="7">
    <source>
        <dbReference type="ARBA" id="ARBA00023002"/>
    </source>
</evidence>
<dbReference type="Proteomes" id="UP000657918">
    <property type="component" value="Unassembled WGS sequence"/>
</dbReference>
<dbReference type="PRINTS" id="PR00463">
    <property type="entry name" value="EP450I"/>
</dbReference>
<name>A0A835JG03_9ROSI</name>
<comment type="subcellular location">
    <subcellularLocation>
        <location evidence="1">Membrane</location>
        <topology evidence="1">Single-pass membrane protein</topology>
    </subcellularLocation>
</comment>
<gene>
    <name evidence="12" type="ORF">SADUNF_Sadunf14G0033500</name>
</gene>
<reference evidence="12 13" key="1">
    <citation type="submission" date="2020-10" db="EMBL/GenBank/DDBJ databases">
        <title>Plant Genome Project.</title>
        <authorList>
            <person name="Zhang R.-G."/>
        </authorList>
    </citation>
    <scope>NUCLEOTIDE SEQUENCE [LARGE SCALE GENOMIC DNA]</scope>
    <source>
        <strain evidence="12">FAFU-HL-1</strain>
        <tissue evidence="12">Leaf</tissue>
    </source>
</reference>
<evidence type="ECO:0000256" key="10">
    <source>
        <dbReference type="ARBA" id="ARBA00023136"/>
    </source>
</evidence>
<evidence type="ECO:0008006" key="14">
    <source>
        <dbReference type="Google" id="ProtNLM"/>
    </source>
</evidence>
<dbReference type="GO" id="GO:0005506">
    <property type="term" value="F:iron ion binding"/>
    <property type="evidence" value="ECO:0007669"/>
    <property type="project" value="InterPro"/>
</dbReference>
<accession>A0A835JG03</accession>
<dbReference type="Gene3D" id="1.10.630.10">
    <property type="entry name" value="Cytochrome P450"/>
    <property type="match status" value="2"/>
</dbReference>
<organism evidence="12 13">
    <name type="scientific">Salix dunnii</name>
    <dbReference type="NCBI Taxonomy" id="1413687"/>
    <lineage>
        <taxon>Eukaryota</taxon>
        <taxon>Viridiplantae</taxon>
        <taxon>Streptophyta</taxon>
        <taxon>Embryophyta</taxon>
        <taxon>Tracheophyta</taxon>
        <taxon>Spermatophyta</taxon>
        <taxon>Magnoliopsida</taxon>
        <taxon>eudicotyledons</taxon>
        <taxon>Gunneridae</taxon>
        <taxon>Pentapetalae</taxon>
        <taxon>rosids</taxon>
        <taxon>fabids</taxon>
        <taxon>Malpighiales</taxon>
        <taxon>Salicaceae</taxon>
        <taxon>Saliceae</taxon>
        <taxon>Salix</taxon>
    </lineage>
</organism>
<keyword evidence="9" id="KW-0503">Monooxygenase</keyword>
<dbReference type="OrthoDB" id="1470350at2759"/>
<keyword evidence="7" id="KW-0560">Oxidoreductase</keyword>
<dbReference type="SUPFAM" id="SSF48264">
    <property type="entry name" value="Cytochrome P450"/>
    <property type="match status" value="2"/>
</dbReference>
<evidence type="ECO:0000313" key="12">
    <source>
        <dbReference type="EMBL" id="KAF9668726.1"/>
    </source>
</evidence>
<dbReference type="GO" id="GO:0004497">
    <property type="term" value="F:monooxygenase activity"/>
    <property type="evidence" value="ECO:0007669"/>
    <property type="project" value="UniProtKB-KW"/>
</dbReference>
<comment type="caution">
    <text evidence="12">The sequence shown here is derived from an EMBL/GenBank/DDBJ whole genome shotgun (WGS) entry which is preliminary data.</text>
</comment>
<feature type="transmembrane region" description="Helical" evidence="11">
    <location>
        <begin position="12"/>
        <end position="33"/>
    </location>
</feature>
<evidence type="ECO:0000256" key="2">
    <source>
        <dbReference type="ARBA" id="ARBA00010617"/>
    </source>
</evidence>
<evidence type="ECO:0000256" key="11">
    <source>
        <dbReference type="SAM" id="Phobius"/>
    </source>
</evidence>
<evidence type="ECO:0000256" key="6">
    <source>
        <dbReference type="ARBA" id="ARBA00022989"/>
    </source>
</evidence>
<keyword evidence="3" id="KW-0349">Heme</keyword>
<dbReference type="GO" id="GO:0016705">
    <property type="term" value="F:oxidoreductase activity, acting on paired donors, with incorporation or reduction of molecular oxygen"/>
    <property type="evidence" value="ECO:0007669"/>
    <property type="project" value="InterPro"/>
</dbReference>
<evidence type="ECO:0000256" key="4">
    <source>
        <dbReference type="ARBA" id="ARBA00022692"/>
    </source>
</evidence>
<dbReference type="InterPro" id="IPR050665">
    <property type="entry name" value="Cytochrome_P450_Monooxygen"/>
</dbReference>
<comment type="similarity">
    <text evidence="2">Belongs to the cytochrome P450 family.</text>
</comment>
<keyword evidence="5" id="KW-0479">Metal-binding</keyword>
<dbReference type="PROSITE" id="PS00086">
    <property type="entry name" value="CYTOCHROME_P450"/>
    <property type="match status" value="2"/>
</dbReference>
<evidence type="ECO:0000256" key="1">
    <source>
        <dbReference type="ARBA" id="ARBA00004167"/>
    </source>
</evidence>
<keyword evidence="13" id="KW-1185">Reference proteome</keyword>
<evidence type="ECO:0000256" key="3">
    <source>
        <dbReference type="ARBA" id="ARBA00022617"/>
    </source>
</evidence>
<dbReference type="InterPro" id="IPR002401">
    <property type="entry name" value="Cyt_P450_E_grp-I"/>
</dbReference>
<dbReference type="InterPro" id="IPR036396">
    <property type="entry name" value="Cyt_P450_sf"/>
</dbReference>
<dbReference type="PANTHER" id="PTHR24282">
    <property type="entry name" value="CYTOCHROME P450 FAMILY MEMBER"/>
    <property type="match status" value="1"/>
</dbReference>
<dbReference type="EMBL" id="JADGMS010000014">
    <property type="protein sequence ID" value="KAF9668726.1"/>
    <property type="molecule type" value="Genomic_DNA"/>
</dbReference>
<keyword evidence="4 11" id="KW-0812">Transmembrane</keyword>
<evidence type="ECO:0000256" key="8">
    <source>
        <dbReference type="ARBA" id="ARBA00023004"/>
    </source>
</evidence>
<keyword evidence="6 11" id="KW-1133">Transmembrane helix</keyword>
<dbReference type="InterPro" id="IPR001128">
    <property type="entry name" value="Cyt_P450"/>
</dbReference>
<evidence type="ECO:0000256" key="5">
    <source>
        <dbReference type="ARBA" id="ARBA00022723"/>
    </source>
</evidence>
<evidence type="ECO:0000256" key="9">
    <source>
        <dbReference type="ARBA" id="ARBA00023033"/>
    </source>
</evidence>
<dbReference type="GO" id="GO:0016020">
    <property type="term" value="C:membrane"/>
    <property type="evidence" value="ECO:0007669"/>
    <property type="project" value="UniProtKB-SubCell"/>
</dbReference>
<evidence type="ECO:0000313" key="13">
    <source>
        <dbReference type="Proteomes" id="UP000657918"/>
    </source>
</evidence>
<dbReference type="PANTHER" id="PTHR24282:SF26">
    <property type="entry name" value="CYTOCHROME P450"/>
    <property type="match status" value="1"/>
</dbReference>